<evidence type="ECO:0000256" key="1">
    <source>
        <dbReference type="ARBA" id="ARBA00001974"/>
    </source>
</evidence>
<dbReference type="PROSITE" id="PS51387">
    <property type="entry name" value="FAD_PCMH"/>
    <property type="match status" value="1"/>
</dbReference>
<dbReference type="InterPro" id="IPR036318">
    <property type="entry name" value="FAD-bd_PCMH-like_sf"/>
</dbReference>
<evidence type="ECO:0000256" key="6">
    <source>
        <dbReference type="SAM" id="SignalP"/>
    </source>
</evidence>
<dbReference type="GO" id="GO:0016491">
    <property type="term" value="F:oxidoreductase activity"/>
    <property type="evidence" value="ECO:0007669"/>
    <property type="project" value="UniProtKB-KW"/>
</dbReference>
<dbReference type="PANTHER" id="PTHR42973:SF39">
    <property type="entry name" value="FAD-BINDING PCMH-TYPE DOMAIN-CONTAINING PROTEIN"/>
    <property type="match status" value="1"/>
</dbReference>
<name>A0A5K1K202_9APHY</name>
<dbReference type="EMBL" id="LR727032">
    <property type="protein sequence ID" value="VWO98571.1"/>
    <property type="molecule type" value="Genomic_DNA"/>
</dbReference>
<evidence type="ECO:0000256" key="3">
    <source>
        <dbReference type="ARBA" id="ARBA00022630"/>
    </source>
</evidence>
<dbReference type="PANTHER" id="PTHR42973">
    <property type="entry name" value="BINDING OXIDOREDUCTASE, PUTATIVE (AFU_ORTHOLOGUE AFUA_1G17690)-RELATED"/>
    <property type="match status" value="1"/>
</dbReference>
<dbReference type="Pfam" id="PF01565">
    <property type="entry name" value="FAD_binding_4"/>
    <property type="match status" value="1"/>
</dbReference>
<proteinExistence type="inferred from homology"/>
<dbReference type="InterPro" id="IPR016169">
    <property type="entry name" value="FAD-bd_PCMH_sub2"/>
</dbReference>
<protein>
    <submittedName>
        <fullName evidence="8">Transcriptional repressor TUP1</fullName>
    </submittedName>
</protein>
<dbReference type="Gene3D" id="3.30.465.10">
    <property type="match status" value="1"/>
</dbReference>
<comment type="cofactor">
    <cofactor evidence="1">
        <name>FAD</name>
        <dbReference type="ChEBI" id="CHEBI:57692"/>
    </cofactor>
</comment>
<dbReference type="InterPro" id="IPR016166">
    <property type="entry name" value="FAD-bd_PCMH"/>
</dbReference>
<evidence type="ECO:0000259" key="7">
    <source>
        <dbReference type="PROSITE" id="PS51387"/>
    </source>
</evidence>
<dbReference type="InterPro" id="IPR006093">
    <property type="entry name" value="Oxy_OxRdtase_FAD_BS"/>
</dbReference>
<accession>A0A5K1K202</accession>
<dbReference type="Gene3D" id="3.40.462.20">
    <property type="match status" value="1"/>
</dbReference>
<dbReference type="AlphaFoldDB" id="A0A5K1K202"/>
<evidence type="ECO:0000256" key="4">
    <source>
        <dbReference type="ARBA" id="ARBA00022827"/>
    </source>
</evidence>
<gene>
    <name evidence="8" type="primary">C4YFX2</name>
</gene>
<dbReference type="InterPro" id="IPR016167">
    <property type="entry name" value="FAD-bd_PCMH_sub1"/>
</dbReference>
<evidence type="ECO:0000256" key="5">
    <source>
        <dbReference type="ARBA" id="ARBA00023002"/>
    </source>
</evidence>
<comment type="similarity">
    <text evidence="2">Belongs to the oxygen-dependent FAD-linked oxidoreductase family.</text>
</comment>
<sequence>MFQLILFAFVSLGVSGAVASPNDFFTGNLRYNLDFDLVPRHQNSSASLIPCLTKAGLNPITPSSPSYQNDSLPVNLRLIYQPVALVYPNTTEDVSEAVKCGVANDVKVTARSGGHSYASFSIGGEDGHLIISLDNLDNITMSGDYVTVGTGSKLGPLYWYLWENGQRAAAFGTCPQVGVAGHLHGGFGFSSLQWGLFLDQVVEMEVVTADGSIALRGAPPSFGIITKLKVLTHPAPTHATTFAYTYTWSTPEIASSAFQIFQNFTVEADLPSTLGLQVRYTEASPVPTFLLNGAYYGDDGIAGLNRTIQPLWDSLAALNDSKPSVYILDDLNWIQHVVFEATFNATLDPEPALNEAAAFHAPFYSNSLFYPADKLLTEASTLSFAQYTYNGSSSDVSCPTLPYPSDGVPFITGILKSVTDPMPDGRFMGYPNYIDSQLGRNEAHAWYYPTHTEKLQRIMKEVNPQAVFDYPQGFFPAY</sequence>
<dbReference type="Gene3D" id="3.30.43.10">
    <property type="entry name" value="Uridine Diphospho-n-acetylenolpyruvylglucosamine Reductase, domain 2"/>
    <property type="match status" value="1"/>
</dbReference>
<keyword evidence="5" id="KW-0560">Oxidoreductase</keyword>
<feature type="signal peptide" evidence="6">
    <location>
        <begin position="1"/>
        <end position="19"/>
    </location>
</feature>
<evidence type="ECO:0000256" key="2">
    <source>
        <dbReference type="ARBA" id="ARBA00005466"/>
    </source>
</evidence>
<reference evidence="8" key="1">
    <citation type="submission" date="2019-10" db="EMBL/GenBank/DDBJ databases">
        <authorList>
            <person name="Nor Muhammad N."/>
        </authorList>
    </citation>
    <scope>NUCLEOTIDE SEQUENCE</scope>
</reference>
<dbReference type="InterPro" id="IPR006094">
    <property type="entry name" value="Oxid_FAD_bind_N"/>
</dbReference>
<keyword evidence="6" id="KW-0732">Signal</keyword>
<dbReference type="InterPro" id="IPR050416">
    <property type="entry name" value="FAD-linked_Oxidoreductase"/>
</dbReference>
<keyword evidence="3" id="KW-0285">Flavoprotein</keyword>
<dbReference type="PROSITE" id="PS00862">
    <property type="entry name" value="OX2_COVAL_FAD"/>
    <property type="match status" value="1"/>
</dbReference>
<evidence type="ECO:0000313" key="8">
    <source>
        <dbReference type="EMBL" id="VWO98571.1"/>
    </source>
</evidence>
<dbReference type="GO" id="GO:0071949">
    <property type="term" value="F:FAD binding"/>
    <property type="evidence" value="ECO:0007669"/>
    <property type="project" value="InterPro"/>
</dbReference>
<dbReference type="SUPFAM" id="SSF56176">
    <property type="entry name" value="FAD-binding/transporter-associated domain-like"/>
    <property type="match status" value="1"/>
</dbReference>
<organism evidence="8">
    <name type="scientific">Ganoderma boninense</name>
    <dbReference type="NCBI Taxonomy" id="34458"/>
    <lineage>
        <taxon>Eukaryota</taxon>
        <taxon>Fungi</taxon>
        <taxon>Dikarya</taxon>
        <taxon>Basidiomycota</taxon>
        <taxon>Agaricomycotina</taxon>
        <taxon>Agaricomycetes</taxon>
        <taxon>Polyporales</taxon>
        <taxon>Polyporaceae</taxon>
        <taxon>Ganoderma</taxon>
    </lineage>
</organism>
<feature type="domain" description="FAD-binding PCMH-type" evidence="7">
    <location>
        <begin position="78"/>
        <end position="251"/>
    </location>
</feature>
<keyword evidence="4" id="KW-0274">FAD</keyword>
<feature type="chain" id="PRO_5023923073" evidence="6">
    <location>
        <begin position="20"/>
        <end position="478"/>
    </location>
</feature>